<organism evidence="17 18">
    <name type="scientific">Arenibacterium halophilum</name>
    <dbReference type="NCBI Taxonomy" id="2583821"/>
    <lineage>
        <taxon>Bacteria</taxon>
        <taxon>Pseudomonadati</taxon>
        <taxon>Pseudomonadota</taxon>
        <taxon>Alphaproteobacteria</taxon>
        <taxon>Rhodobacterales</taxon>
        <taxon>Paracoccaceae</taxon>
        <taxon>Arenibacterium</taxon>
    </lineage>
</organism>
<dbReference type="PANTHER" id="PTHR30074">
    <property type="entry name" value="FORMATE DEHYDROGENASE, NITRATE-INDUCIBLE, CYTOCHROME B556 FDN SUBUNIT"/>
    <property type="match status" value="1"/>
</dbReference>
<name>A0ABY2XBK3_9RHOB</name>
<comment type="subcellular location">
    <subcellularLocation>
        <location evidence="2">Cell membrane</location>
        <topology evidence="2">Multi-pass membrane protein</topology>
    </subcellularLocation>
</comment>
<evidence type="ECO:0000256" key="5">
    <source>
        <dbReference type="ARBA" id="ARBA00022475"/>
    </source>
</evidence>
<evidence type="ECO:0000256" key="7">
    <source>
        <dbReference type="ARBA" id="ARBA00022692"/>
    </source>
</evidence>
<proteinExistence type="inferred from homology"/>
<keyword evidence="18" id="KW-1185">Reference proteome</keyword>
<evidence type="ECO:0000313" key="17">
    <source>
        <dbReference type="EMBL" id="TMV13344.1"/>
    </source>
</evidence>
<dbReference type="InterPro" id="IPR011577">
    <property type="entry name" value="Cyt_b561_bac/Ni-Hgenase"/>
</dbReference>
<evidence type="ECO:0000256" key="12">
    <source>
        <dbReference type="ARBA" id="ARBA00023136"/>
    </source>
</evidence>
<dbReference type="Pfam" id="PF01292">
    <property type="entry name" value="Ni_hydr_CYTB"/>
    <property type="match status" value="1"/>
</dbReference>
<evidence type="ECO:0000256" key="6">
    <source>
        <dbReference type="ARBA" id="ARBA00022617"/>
    </source>
</evidence>
<evidence type="ECO:0000256" key="15">
    <source>
        <dbReference type="SAM" id="SignalP"/>
    </source>
</evidence>
<keyword evidence="9" id="KW-0249">Electron transport</keyword>
<keyword evidence="6" id="KW-0349">Heme</keyword>
<feature type="domain" description="Cytochrome b561 bacterial/Ni-hydrogenase" evidence="16">
    <location>
        <begin position="184"/>
        <end position="390"/>
    </location>
</feature>
<dbReference type="InterPro" id="IPR006471">
    <property type="entry name" value="Formate_DH_gsu"/>
</dbReference>
<feature type="signal peptide" evidence="15">
    <location>
        <begin position="1"/>
        <end position="21"/>
    </location>
</feature>
<feature type="transmembrane region" description="Helical" evidence="14">
    <location>
        <begin position="293"/>
        <end position="314"/>
    </location>
</feature>
<keyword evidence="5" id="KW-1003">Cell membrane</keyword>
<accession>A0ABY2XBK3</accession>
<evidence type="ECO:0000256" key="8">
    <source>
        <dbReference type="ARBA" id="ARBA00022723"/>
    </source>
</evidence>
<evidence type="ECO:0000256" key="3">
    <source>
        <dbReference type="ARBA" id="ARBA00010747"/>
    </source>
</evidence>
<feature type="chain" id="PRO_5046839420" evidence="15">
    <location>
        <begin position="22"/>
        <end position="428"/>
    </location>
</feature>
<keyword evidence="12 14" id="KW-0472">Membrane</keyword>
<comment type="caution">
    <text evidence="17">The sequence shown here is derived from an EMBL/GenBank/DDBJ whole genome shotgun (WGS) entry which is preliminary data.</text>
</comment>
<evidence type="ECO:0000259" key="16">
    <source>
        <dbReference type="Pfam" id="PF01292"/>
    </source>
</evidence>
<keyword evidence="10 14" id="KW-1133">Transmembrane helix</keyword>
<feature type="transmembrane region" description="Helical" evidence="14">
    <location>
        <begin position="194"/>
        <end position="219"/>
    </location>
</feature>
<keyword evidence="15" id="KW-0732">Signal</keyword>
<feature type="transmembrane region" description="Helical" evidence="14">
    <location>
        <begin position="357"/>
        <end position="376"/>
    </location>
</feature>
<feature type="region of interest" description="Disordered" evidence="13">
    <location>
        <begin position="33"/>
        <end position="57"/>
    </location>
</feature>
<dbReference type="SUPFAM" id="SSF81342">
    <property type="entry name" value="Transmembrane di-heme cytochromes"/>
    <property type="match status" value="1"/>
</dbReference>
<dbReference type="EMBL" id="VCPC01000002">
    <property type="protein sequence ID" value="TMV13344.1"/>
    <property type="molecule type" value="Genomic_DNA"/>
</dbReference>
<protein>
    <submittedName>
        <fullName evidence="17">Formate dehydrogenase subunit gamma</fullName>
    </submittedName>
</protein>
<dbReference type="InterPro" id="IPR051817">
    <property type="entry name" value="FDH_cytochrome_b556_subunit"/>
</dbReference>
<evidence type="ECO:0000256" key="9">
    <source>
        <dbReference type="ARBA" id="ARBA00022982"/>
    </source>
</evidence>
<evidence type="ECO:0000256" key="14">
    <source>
        <dbReference type="SAM" id="Phobius"/>
    </source>
</evidence>
<dbReference type="NCBIfam" id="TIGR01583">
    <property type="entry name" value="formate-DH-gamm"/>
    <property type="match status" value="1"/>
</dbReference>
<evidence type="ECO:0000256" key="1">
    <source>
        <dbReference type="ARBA" id="ARBA00001971"/>
    </source>
</evidence>
<gene>
    <name evidence="17" type="ORF">FGK64_11375</name>
</gene>
<dbReference type="Proteomes" id="UP001191082">
    <property type="component" value="Unassembled WGS sequence"/>
</dbReference>
<reference evidence="17 18" key="1">
    <citation type="submission" date="2019-05" db="EMBL/GenBank/DDBJ databases">
        <title>Marivita sp. nov. isolated from sea sediment.</title>
        <authorList>
            <person name="Kim W."/>
        </authorList>
    </citation>
    <scope>NUCLEOTIDE SEQUENCE [LARGE SCALE GENOMIC DNA]</scope>
    <source>
        <strain evidence="17 18">CAU 1492</strain>
    </source>
</reference>
<evidence type="ECO:0000256" key="2">
    <source>
        <dbReference type="ARBA" id="ARBA00004651"/>
    </source>
</evidence>
<dbReference type="PANTHER" id="PTHR30074:SF6">
    <property type="entry name" value="FORMATE DEHYDROGENASE GAMMA SUBUNIT"/>
    <property type="match status" value="1"/>
</dbReference>
<evidence type="ECO:0000256" key="11">
    <source>
        <dbReference type="ARBA" id="ARBA00023004"/>
    </source>
</evidence>
<evidence type="ECO:0000313" key="18">
    <source>
        <dbReference type="Proteomes" id="UP001191082"/>
    </source>
</evidence>
<keyword evidence="11" id="KW-0408">Iron</keyword>
<evidence type="ECO:0000256" key="13">
    <source>
        <dbReference type="SAM" id="MobiDB-lite"/>
    </source>
</evidence>
<comment type="similarity">
    <text evidence="3">Belongs to the formate dehydrogenase gamma subunit family.</text>
</comment>
<dbReference type="InterPro" id="IPR016174">
    <property type="entry name" value="Di-haem_cyt_TM"/>
</dbReference>
<evidence type="ECO:0000256" key="4">
    <source>
        <dbReference type="ARBA" id="ARBA00022448"/>
    </source>
</evidence>
<dbReference type="RefSeq" id="WP_138863900.1">
    <property type="nucleotide sequence ID" value="NZ_VCPC01000002.1"/>
</dbReference>
<evidence type="ECO:0000256" key="10">
    <source>
        <dbReference type="ARBA" id="ARBA00022989"/>
    </source>
</evidence>
<keyword evidence="8" id="KW-0479">Metal-binding</keyword>
<feature type="transmembrane region" description="Helical" evidence="14">
    <location>
        <begin position="149"/>
        <end position="167"/>
    </location>
</feature>
<keyword evidence="4" id="KW-0813">Transport</keyword>
<sequence>MRALKLLLCLTFLVFGFAATAQDTPVREVPLHVDPGASSVRPPEETTPAIEARPTTGGAQTLEDILRRQRGEKVDDQFRRDAIGDPARAAPPVGPLGTLGGASDAEVFRSLRYGSANTTVSARGPAADVVIQDGGMWWLGFRRGPLLEYGAYFLGGVIVLLALFYLIRGRIRIEGAKTGRTVTRFKAIERFGHWLLAVSFILLGLTGLLSLFGRAYLIPAFGHDVFSSLAIGSKWVHNNVAWAFMIGLAIVIVAWIGHNLPDKTDLKWIAKGGGLFTKHSHPPAKKFNAGQKVIFWAVVVLGLSISASGLSLLFPFQMPMFAATFTHINDLGLPQLFGYAPLPETMAPHEEMQYAQLWHAIVAFVFIGVILAHIYIGTLGMEGAFDAMGSGEVEEQWAREHHSLWLDEVKQKQATDAKAQPPGATPAE</sequence>
<keyword evidence="7 14" id="KW-0812">Transmembrane</keyword>
<comment type="cofactor">
    <cofactor evidence="1">
        <name>heme</name>
        <dbReference type="ChEBI" id="CHEBI:30413"/>
    </cofactor>
</comment>
<feature type="transmembrane region" description="Helical" evidence="14">
    <location>
        <begin position="239"/>
        <end position="257"/>
    </location>
</feature>
<dbReference type="Gene3D" id="1.20.950.20">
    <property type="entry name" value="Transmembrane di-heme cytochromes, Chain C"/>
    <property type="match status" value="1"/>
</dbReference>